<evidence type="ECO:0000256" key="2">
    <source>
        <dbReference type="ARBA" id="ARBA00022723"/>
    </source>
</evidence>
<dbReference type="InterPro" id="IPR036236">
    <property type="entry name" value="Znf_C2H2_sf"/>
</dbReference>
<accession>A0A2P2P7D2</accession>
<feature type="domain" description="C2H2-type" evidence="10">
    <location>
        <begin position="56"/>
        <end position="83"/>
    </location>
</feature>
<dbReference type="InterPro" id="IPR013087">
    <property type="entry name" value="Znf_C2H2_type"/>
</dbReference>
<feature type="compositionally biased region" description="Polar residues" evidence="9">
    <location>
        <begin position="192"/>
        <end position="203"/>
    </location>
</feature>
<keyword evidence="4" id="KW-0862">Zinc</keyword>
<dbReference type="EMBL" id="GGEC01070171">
    <property type="protein sequence ID" value="MBX50655.1"/>
    <property type="molecule type" value="Transcribed_RNA"/>
</dbReference>
<reference evidence="11" key="1">
    <citation type="submission" date="2018-02" db="EMBL/GenBank/DDBJ databases">
        <title>Rhizophora mucronata_Transcriptome.</title>
        <authorList>
            <person name="Meera S.P."/>
            <person name="Sreeshan A."/>
            <person name="Augustine A."/>
        </authorList>
    </citation>
    <scope>NUCLEOTIDE SEQUENCE</scope>
    <source>
        <tissue evidence="11">Leaf</tissue>
    </source>
</reference>
<dbReference type="SUPFAM" id="SSF57667">
    <property type="entry name" value="beta-beta-alpha zinc fingers"/>
    <property type="match status" value="1"/>
</dbReference>
<name>A0A2P2P7D2_RHIMU</name>
<dbReference type="GO" id="GO:0008270">
    <property type="term" value="F:zinc ion binding"/>
    <property type="evidence" value="ECO:0007669"/>
    <property type="project" value="UniProtKB-KW"/>
</dbReference>
<dbReference type="PANTHER" id="PTHR45801">
    <property type="entry name" value="OS07G0101800 PROTEIN"/>
    <property type="match status" value="1"/>
</dbReference>
<dbReference type="Gene3D" id="3.30.160.60">
    <property type="entry name" value="Classic Zinc Finger"/>
    <property type="match status" value="1"/>
</dbReference>
<evidence type="ECO:0000259" key="10">
    <source>
        <dbReference type="PROSITE" id="PS50157"/>
    </source>
</evidence>
<dbReference type="GO" id="GO:0005634">
    <property type="term" value="C:nucleus"/>
    <property type="evidence" value="ECO:0007669"/>
    <property type="project" value="UniProtKB-SubCell"/>
</dbReference>
<protein>
    <recommendedName>
        <fullName evidence="10">C2H2-type domain-containing protein</fullName>
    </recommendedName>
</protein>
<comment type="subcellular location">
    <subcellularLocation>
        <location evidence="1">Nucleus</location>
    </subcellularLocation>
</comment>
<keyword evidence="2" id="KW-0479">Metal-binding</keyword>
<evidence type="ECO:0000256" key="1">
    <source>
        <dbReference type="ARBA" id="ARBA00004123"/>
    </source>
</evidence>
<dbReference type="InterPro" id="IPR052426">
    <property type="entry name" value="Plant_dev_regulator"/>
</dbReference>
<feature type="region of interest" description="Disordered" evidence="9">
    <location>
        <begin position="186"/>
        <end position="211"/>
    </location>
</feature>
<sequence length="297" mass="32733">MEQGKYLMRMRRMRPTFTSYNQTSMKSTKESSWEEKAFAEDAAGTVGECVWPPKCYSCGFCKREFRSAQALGGHMNIHRRDRARLRQSLTSSLENDDAFHPQLNDRHSQGTPMQSLFESHHNSPPELITLDCDHLDPNSSSSAVLSNSTLSSSRISALSTGESLSDYTFLTSKGSSCPRNILGSDSLAGRFHSSNPESNQEQNQRGKDPTCLSHDHSVETGLLTGLNSVISQNPPLGPCRLDEANSCQRPQTAVPAFSFLIKPCPNDGCALQSEITGPNSSSMEEIDLELRLGEKLK</sequence>
<evidence type="ECO:0000313" key="11">
    <source>
        <dbReference type="EMBL" id="MBX50655.1"/>
    </source>
</evidence>
<keyword evidence="5" id="KW-0805">Transcription regulation</keyword>
<organism evidence="11">
    <name type="scientific">Rhizophora mucronata</name>
    <name type="common">Asiatic mangrove</name>
    <dbReference type="NCBI Taxonomy" id="61149"/>
    <lineage>
        <taxon>Eukaryota</taxon>
        <taxon>Viridiplantae</taxon>
        <taxon>Streptophyta</taxon>
        <taxon>Embryophyta</taxon>
        <taxon>Tracheophyta</taxon>
        <taxon>Spermatophyta</taxon>
        <taxon>Magnoliopsida</taxon>
        <taxon>eudicotyledons</taxon>
        <taxon>Gunneridae</taxon>
        <taxon>Pentapetalae</taxon>
        <taxon>rosids</taxon>
        <taxon>fabids</taxon>
        <taxon>Malpighiales</taxon>
        <taxon>Rhizophoraceae</taxon>
        <taxon>Rhizophora</taxon>
    </lineage>
</organism>
<dbReference type="PANTHER" id="PTHR45801:SF5">
    <property type="entry name" value="OS05G0286100 PROTEIN"/>
    <property type="match status" value="1"/>
</dbReference>
<dbReference type="PROSITE" id="PS00028">
    <property type="entry name" value="ZINC_FINGER_C2H2_1"/>
    <property type="match status" value="1"/>
</dbReference>
<keyword evidence="3 8" id="KW-0863">Zinc-finger</keyword>
<evidence type="ECO:0000256" key="6">
    <source>
        <dbReference type="ARBA" id="ARBA00023163"/>
    </source>
</evidence>
<evidence type="ECO:0000256" key="4">
    <source>
        <dbReference type="ARBA" id="ARBA00022833"/>
    </source>
</evidence>
<dbReference type="PROSITE" id="PS50157">
    <property type="entry name" value="ZINC_FINGER_C2H2_2"/>
    <property type="match status" value="1"/>
</dbReference>
<evidence type="ECO:0000256" key="5">
    <source>
        <dbReference type="ARBA" id="ARBA00023015"/>
    </source>
</evidence>
<evidence type="ECO:0000256" key="7">
    <source>
        <dbReference type="ARBA" id="ARBA00023242"/>
    </source>
</evidence>
<keyword evidence="7" id="KW-0539">Nucleus</keyword>
<proteinExistence type="predicted"/>
<evidence type="ECO:0000256" key="3">
    <source>
        <dbReference type="ARBA" id="ARBA00022771"/>
    </source>
</evidence>
<keyword evidence="6" id="KW-0804">Transcription</keyword>
<dbReference type="AlphaFoldDB" id="A0A2P2P7D2"/>
<evidence type="ECO:0000256" key="9">
    <source>
        <dbReference type="SAM" id="MobiDB-lite"/>
    </source>
</evidence>
<evidence type="ECO:0000256" key="8">
    <source>
        <dbReference type="PROSITE-ProRule" id="PRU00042"/>
    </source>
</evidence>